<reference evidence="2" key="1">
    <citation type="journal article" date="2023" name="bioRxiv">
        <title>Scaffold-level genome assemblies of two parasitoid biocontrol wasps reveal the parthenogenesis mechanism and an associated novel virus.</title>
        <authorList>
            <person name="Inwood S."/>
            <person name="Skelly J."/>
            <person name="Guhlin J."/>
            <person name="Harrop T."/>
            <person name="Goldson S."/>
            <person name="Dearden P."/>
        </authorList>
    </citation>
    <scope>NUCLEOTIDE SEQUENCE</scope>
    <source>
        <strain evidence="2">Irish</strain>
        <tissue evidence="2">Whole body</tissue>
    </source>
</reference>
<dbReference type="EMBL" id="JAQQBS010001422">
    <property type="protein sequence ID" value="KAK0163785.1"/>
    <property type="molecule type" value="Genomic_DNA"/>
</dbReference>
<evidence type="ECO:0000313" key="2">
    <source>
        <dbReference type="EMBL" id="KAK0163785.1"/>
    </source>
</evidence>
<proteinExistence type="predicted"/>
<reference evidence="2" key="2">
    <citation type="submission" date="2023-03" db="EMBL/GenBank/DDBJ databases">
        <authorList>
            <person name="Inwood S.N."/>
            <person name="Skelly J.G."/>
            <person name="Guhlin J."/>
            <person name="Harrop T.W.R."/>
            <person name="Goldson S.G."/>
            <person name="Dearden P.K."/>
        </authorList>
    </citation>
    <scope>NUCLEOTIDE SEQUENCE</scope>
    <source>
        <strain evidence="2">Irish</strain>
        <tissue evidence="2">Whole body</tissue>
    </source>
</reference>
<dbReference type="PANTHER" id="PTHR34825:SF1">
    <property type="entry name" value="AAA-ATPASE-LIKE DOMAIN-CONTAINING PROTEIN"/>
    <property type="match status" value="1"/>
</dbReference>
<sequence>MSDHKTNKSIPALTIEDPHEADSFYVKYYNQPFYIDKTLLIKELFKKRHVLIIAPSRFGKSLNMNMMRRFVEIEVDKEGSPIELDVDEDNRCLKEVQPTSRNFKLFQGKNIFKEKEIMFEHFGKYPTIYVDFSEMTGDNFKQIVYTLKLVINRAFRKHRYLQHNPWWVYSGYNKKTFMRYYDTEECMSLSLAEIKAGLRILSGILHDYYNRKVFVFIDEFDEPVNSMVYEDELKPRHRKQTIKLIQTIIRNLLEGNEFVERSLSNACHQFSSILSKSVNNVTICAFLQNHLFTKFYGFEETEVKNLLEKVGLIEGFYNIKYMHDGYQTNDGRNIKIYSPWAISKYICNKALGIYWSAGVPSEMEEAIAHFKIRPKIAKIMSGESVRIKYVSTFHFKDVQRLYKIVCRNDMKNNDVDLFLQFLYELGFFHLTDYGHNYLCLALPNKAVYHIIHPVLNRHDLIKKYYNNSPKLIRNFIESLKNMARSCNENSARCLAKSIDVLFKKGKRTPSSEYELHYVLYGYMLQEFGSVTCETIVSNRNRCDTLNRINAMSNMKYMMKLK</sequence>
<keyword evidence="3" id="KW-1185">Reference proteome</keyword>
<dbReference type="InterPro" id="IPR027417">
    <property type="entry name" value="P-loop_NTPase"/>
</dbReference>
<dbReference type="InterPro" id="IPR018631">
    <property type="entry name" value="AAA-ATPase-like_dom"/>
</dbReference>
<organism evidence="2 3">
    <name type="scientific">Microctonus aethiopoides</name>
    <dbReference type="NCBI Taxonomy" id="144406"/>
    <lineage>
        <taxon>Eukaryota</taxon>
        <taxon>Metazoa</taxon>
        <taxon>Ecdysozoa</taxon>
        <taxon>Arthropoda</taxon>
        <taxon>Hexapoda</taxon>
        <taxon>Insecta</taxon>
        <taxon>Pterygota</taxon>
        <taxon>Neoptera</taxon>
        <taxon>Endopterygota</taxon>
        <taxon>Hymenoptera</taxon>
        <taxon>Apocrita</taxon>
        <taxon>Ichneumonoidea</taxon>
        <taxon>Braconidae</taxon>
        <taxon>Euphorinae</taxon>
        <taxon>Microctonus</taxon>
    </lineage>
</organism>
<comment type="caution">
    <text evidence="2">The sequence shown here is derived from an EMBL/GenBank/DDBJ whole genome shotgun (WGS) entry which is preliminary data.</text>
</comment>
<dbReference type="SUPFAM" id="SSF52540">
    <property type="entry name" value="P-loop containing nucleoside triphosphate hydrolases"/>
    <property type="match status" value="1"/>
</dbReference>
<evidence type="ECO:0000259" key="1">
    <source>
        <dbReference type="Pfam" id="PF09820"/>
    </source>
</evidence>
<dbReference type="Proteomes" id="UP001168990">
    <property type="component" value="Unassembled WGS sequence"/>
</dbReference>
<protein>
    <recommendedName>
        <fullName evidence="1">AAA-ATPase-like domain-containing protein</fullName>
    </recommendedName>
</protein>
<dbReference type="Pfam" id="PF09820">
    <property type="entry name" value="AAA-ATPase_like"/>
    <property type="match status" value="2"/>
</dbReference>
<accession>A0AA39F6C9</accession>
<evidence type="ECO:0000313" key="3">
    <source>
        <dbReference type="Proteomes" id="UP001168990"/>
    </source>
</evidence>
<gene>
    <name evidence="2" type="ORF">PV328_002479</name>
</gene>
<dbReference type="PANTHER" id="PTHR34825">
    <property type="entry name" value="CONSERVED PROTEIN, WITH A WEAK D-GALACTARATE DEHYDRATASE/ALTRONATE HYDROLASE DOMAIN"/>
    <property type="match status" value="1"/>
</dbReference>
<feature type="domain" description="AAA-ATPase-like" evidence="1">
    <location>
        <begin position="32"/>
        <end position="77"/>
    </location>
</feature>
<name>A0AA39F6C9_9HYME</name>
<dbReference type="AlphaFoldDB" id="A0AA39F6C9"/>
<feature type="domain" description="AAA-ATPase-like" evidence="1">
    <location>
        <begin position="101"/>
        <end position="241"/>
    </location>
</feature>